<evidence type="ECO:0000313" key="1">
    <source>
        <dbReference type="EMBL" id="MCK7594069.1"/>
    </source>
</evidence>
<proteinExistence type="predicted"/>
<keyword evidence="2" id="KW-1185">Reference proteome</keyword>
<evidence type="ECO:0000313" key="2">
    <source>
        <dbReference type="Proteomes" id="UP001431449"/>
    </source>
</evidence>
<dbReference type="RefSeq" id="WP_248209014.1">
    <property type="nucleotide sequence ID" value="NZ_JALNMH010000008.1"/>
</dbReference>
<dbReference type="Gene3D" id="2.60.120.10">
    <property type="entry name" value="Jelly Rolls"/>
    <property type="match status" value="1"/>
</dbReference>
<dbReference type="InterPro" id="IPR011051">
    <property type="entry name" value="RmlC_Cupin_sf"/>
</dbReference>
<dbReference type="InterPro" id="IPR014710">
    <property type="entry name" value="RmlC-like_jellyroll"/>
</dbReference>
<gene>
    <name evidence="1" type="ORF">M0G41_10330</name>
</gene>
<organism evidence="1 2">
    <name type="scientific">Pseudomarimonas salicorniae</name>
    <dbReference type="NCBI Taxonomy" id="2933270"/>
    <lineage>
        <taxon>Bacteria</taxon>
        <taxon>Pseudomonadati</taxon>
        <taxon>Pseudomonadota</taxon>
        <taxon>Gammaproteobacteria</taxon>
        <taxon>Lysobacterales</taxon>
        <taxon>Lysobacteraceae</taxon>
        <taxon>Pseudomarimonas</taxon>
    </lineage>
</organism>
<protein>
    <submittedName>
        <fullName evidence="1">HutD family protein</fullName>
    </submittedName>
</protein>
<accession>A0ABT0GHP5</accession>
<dbReference type="Pfam" id="PF05962">
    <property type="entry name" value="HutD"/>
    <property type="match status" value="1"/>
</dbReference>
<dbReference type="PANTHER" id="PTHR37943">
    <property type="entry name" value="PROTEIN VES"/>
    <property type="match status" value="1"/>
</dbReference>
<dbReference type="Proteomes" id="UP001431449">
    <property type="component" value="Unassembled WGS sequence"/>
</dbReference>
<dbReference type="InterPro" id="IPR010282">
    <property type="entry name" value="Uncharacterised_HutD/Ves"/>
</dbReference>
<dbReference type="PANTHER" id="PTHR37943:SF1">
    <property type="entry name" value="PROTEIN VES"/>
    <property type="match status" value="1"/>
</dbReference>
<reference evidence="1" key="1">
    <citation type="submission" date="2022-04" db="EMBL/GenBank/DDBJ databases">
        <title>Lysobacter sp. CAU 1642 isolated from sea sand.</title>
        <authorList>
            <person name="Kim W."/>
        </authorList>
    </citation>
    <scope>NUCLEOTIDE SEQUENCE</scope>
    <source>
        <strain evidence="1">CAU 1642</strain>
    </source>
</reference>
<dbReference type="EMBL" id="JALNMH010000008">
    <property type="protein sequence ID" value="MCK7594069.1"/>
    <property type="molecule type" value="Genomic_DNA"/>
</dbReference>
<comment type="caution">
    <text evidence="1">The sequence shown here is derived from an EMBL/GenBank/DDBJ whole genome shotgun (WGS) entry which is preliminary data.</text>
</comment>
<dbReference type="SUPFAM" id="SSF51182">
    <property type="entry name" value="RmlC-like cupins"/>
    <property type="match status" value="1"/>
</dbReference>
<sequence length="200" mass="22336">MRCLRIPSFEYRRDRWRNGRGWTREILCEEGENWSLRCSVAEIDQDGEFSRFPGRCRLMALLQGEGLRLDFTDAPPIDLLPPHGRASYPGDAEVSARLRAGPCHALNIIYDPNRYEAQLLHRPLVGPMVFFAERDVRWLIYVLSGRAAGRHGETGAEAEVGDSLLLDAGGQPDGRFLLDGGGELLLVRLQAKRPVPCAGP</sequence>
<name>A0ABT0GHP5_9GAMM</name>